<sequence length="280" mass="31318">MGSFVFFHVLTTIRDGHIPTKLKYITGIVLCILLIAHVALHYVSDFPFDEKFEDMAMLAHLVEQEVHITGVRFSSFTYAVSVIRIYKKCGGVQVRCPAAVGGGFSVVFVPVGVVLVHRTTLWLIHCAIMISIFLTCYGIIAFCTIGTRRYIAKTCADIGEGLDSVKRGRMREYNQQVTTALLVQAILPTIDVLELAFQTLSPIFFPRNHAIRYMIYTAIPLYFIPVLNPIAAMILVKPYRRAVMNIIGLLKGRVDSMWSAQQPRTSTVGPKTSSNEMVKK</sequence>
<accession>A0A915N0H3</accession>
<evidence type="ECO:0000256" key="1">
    <source>
        <dbReference type="SAM" id="MobiDB-lite"/>
    </source>
</evidence>
<proteinExistence type="predicted"/>
<keyword evidence="2" id="KW-0472">Membrane</keyword>
<feature type="transmembrane region" description="Helical" evidence="2">
    <location>
        <begin position="24"/>
        <end position="44"/>
    </location>
</feature>
<evidence type="ECO:0000313" key="4">
    <source>
        <dbReference type="WBParaSite" id="scaffold5809_cov177.g10029"/>
    </source>
</evidence>
<organism evidence="3 4">
    <name type="scientific">Meloidogyne javanica</name>
    <name type="common">Root-knot nematode worm</name>
    <dbReference type="NCBI Taxonomy" id="6303"/>
    <lineage>
        <taxon>Eukaryota</taxon>
        <taxon>Metazoa</taxon>
        <taxon>Ecdysozoa</taxon>
        <taxon>Nematoda</taxon>
        <taxon>Chromadorea</taxon>
        <taxon>Rhabditida</taxon>
        <taxon>Tylenchina</taxon>
        <taxon>Tylenchomorpha</taxon>
        <taxon>Tylenchoidea</taxon>
        <taxon>Meloidogynidae</taxon>
        <taxon>Meloidogyninae</taxon>
        <taxon>Meloidogyne</taxon>
        <taxon>Meloidogyne incognita group</taxon>
    </lineage>
</organism>
<dbReference type="SUPFAM" id="SSF81321">
    <property type="entry name" value="Family A G protein-coupled receptor-like"/>
    <property type="match status" value="1"/>
</dbReference>
<dbReference type="Pfam" id="PF10326">
    <property type="entry name" value="7TM_GPCR_Str"/>
    <property type="match status" value="1"/>
</dbReference>
<evidence type="ECO:0000256" key="2">
    <source>
        <dbReference type="SAM" id="Phobius"/>
    </source>
</evidence>
<feature type="region of interest" description="Disordered" evidence="1">
    <location>
        <begin position="261"/>
        <end position="280"/>
    </location>
</feature>
<keyword evidence="3" id="KW-1185">Reference proteome</keyword>
<dbReference type="Proteomes" id="UP000887561">
    <property type="component" value="Unplaced"/>
</dbReference>
<keyword evidence="2" id="KW-1133">Transmembrane helix</keyword>
<evidence type="ECO:0000313" key="3">
    <source>
        <dbReference type="Proteomes" id="UP000887561"/>
    </source>
</evidence>
<reference evidence="4" key="1">
    <citation type="submission" date="2022-11" db="UniProtKB">
        <authorList>
            <consortium name="WormBaseParasite"/>
        </authorList>
    </citation>
    <scope>IDENTIFICATION</scope>
</reference>
<dbReference type="InterPro" id="IPR019428">
    <property type="entry name" value="7TM_GPCR_serpentine_rcpt_Str"/>
</dbReference>
<feature type="transmembrane region" description="Helical" evidence="2">
    <location>
        <begin position="98"/>
        <end position="116"/>
    </location>
</feature>
<feature type="transmembrane region" description="Helical" evidence="2">
    <location>
        <begin position="213"/>
        <end position="236"/>
    </location>
</feature>
<feature type="transmembrane region" description="Helical" evidence="2">
    <location>
        <begin position="122"/>
        <end position="143"/>
    </location>
</feature>
<feature type="transmembrane region" description="Helical" evidence="2">
    <location>
        <begin position="177"/>
        <end position="201"/>
    </location>
</feature>
<dbReference type="AlphaFoldDB" id="A0A915N0H3"/>
<name>A0A915N0H3_MELJA</name>
<dbReference type="WBParaSite" id="scaffold5809_cov177.g10029">
    <property type="protein sequence ID" value="scaffold5809_cov177.g10029"/>
    <property type="gene ID" value="scaffold5809_cov177.g10029"/>
</dbReference>
<protein>
    <submittedName>
        <fullName evidence="4">G protein-coupled receptor</fullName>
    </submittedName>
</protein>
<keyword evidence="2" id="KW-0812">Transmembrane</keyword>